<feature type="domain" description="GAG-pre-integrase" evidence="1">
    <location>
        <begin position="27"/>
        <end position="73"/>
    </location>
</feature>
<sequence length="104" mass="11784">MPIGVGERRGGFTFSGVWIKHERMQGSSDSRDLWHSRLGHPSMKVLRLLGSLNKPLLNSDQNKICDACMRGKQTRDSFDVSNARAVEPFELIHCDVWGPYRVLS</sequence>
<accession>A0AAV0E043</accession>
<dbReference type="AlphaFoldDB" id="A0AAV0E043"/>
<feature type="non-terminal residue" evidence="2">
    <location>
        <position position="104"/>
    </location>
</feature>
<gene>
    <name evidence="2" type="ORF">CEPIT_LOCUS20400</name>
</gene>
<comment type="caution">
    <text evidence="2">The sequence shown here is derived from an EMBL/GenBank/DDBJ whole genome shotgun (WGS) entry which is preliminary data.</text>
</comment>
<evidence type="ECO:0000259" key="1">
    <source>
        <dbReference type="Pfam" id="PF13976"/>
    </source>
</evidence>
<dbReference type="PANTHER" id="PTHR42648:SF31">
    <property type="entry name" value="RNA-DIRECTED DNA POLYMERASE"/>
    <property type="match status" value="1"/>
</dbReference>
<organism evidence="2 3">
    <name type="scientific">Cuscuta epithymum</name>
    <dbReference type="NCBI Taxonomy" id="186058"/>
    <lineage>
        <taxon>Eukaryota</taxon>
        <taxon>Viridiplantae</taxon>
        <taxon>Streptophyta</taxon>
        <taxon>Embryophyta</taxon>
        <taxon>Tracheophyta</taxon>
        <taxon>Spermatophyta</taxon>
        <taxon>Magnoliopsida</taxon>
        <taxon>eudicotyledons</taxon>
        <taxon>Gunneridae</taxon>
        <taxon>Pentapetalae</taxon>
        <taxon>asterids</taxon>
        <taxon>lamiids</taxon>
        <taxon>Solanales</taxon>
        <taxon>Convolvulaceae</taxon>
        <taxon>Cuscuteae</taxon>
        <taxon>Cuscuta</taxon>
        <taxon>Cuscuta subgen. Cuscuta</taxon>
    </lineage>
</organism>
<name>A0AAV0E043_9ASTE</name>
<dbReference type="PANTHER" id="PTHR42648">
    <property type="entry name" value="TRANSPOSASE, PUTATIVE-RELATED"/>
    <property type="match status" value="1"/>
</dbReference>
<keyword evidence="3" id="KW-1185">Reference proteome</keyword>
<dbReference type="Pfam" id="PF13976">
    <property type="entry name" value="gag_pre-integrs"/>
    <property type="match status" value="1"/>
</dbReference>
<evidence type="ECO:0000313" key="2">
    <source>
        <dbReference type="EMBL" id="CAH9113677.1"/>
    </source>
</evidence>
<protein>
    <recommendedName>
        <fullName evidence="1">GAG-pre-integrase domain-containing protein</fullName>
    </recommendedName>
</protein>
<dbReference type="Proteomes" id="UP001152523">
    <property type="component" value="Unassembled WGS sequence"/>
</dbReference>
<dbReference type="InterPro" id="IPR025724">
    <property type="entry name" value="GAG-pre-integrase_dom"/>
</dbReference>
<dbReference type="InterPro" id="IPR039537">
    <property type="entry name" value="Retrotran_Ty1/copia-like"/>
</dbReference>
<reference evidence="2" key="1">
    <citation type="submission" date="2022-07" db="EMBL/GenBank/DDBJ databases">
        <authorList>
            <person name="Macas J."/>
            <person name="Novak P."/>
            <person name="Neumann P."/>
        </authorList>
    </citation>
    <scope>NUCLEOTIDE SEQUENCE</scope>
</reference>
<evidence type="ECO:0000313" key="3">
    <source>
        <dbReference type="Proteomes" id="UP001152523"/>
    </source>
</evidence>
<proteinExistence type="predicted"/>
<dbReference type="EMBL" id="CAMAPF010000210">
    <property type="protein sequence ID" value="CAH9113677.1"/>
    <property type="molecule type" value="Genomic_DNA"/>
</dbReference>